<protein>
    <submittedName>
        <fullName evidence="2">Peptidase aspartic putative domain-containing protein</fullName>
    </submittedName>
</protein>
<organism evidence="1 2">
    <name type="scientific">Panagrolaimus davidi</name>
    <dbReference type="NCBI Taxonomy" id="227884"/>
    <lineage>
        <taxon>Eukaryota</taxon>
        <taxon>Metazoa</taxon>
        <taxon>Ecdysozoa</taxon>
        <taxon>Nematoda</taxon>
        <taxon>Chromadorea</taxon>
        <taxon>Rhabditida</taxon>
        <taxon>Tylenchina</taxon>
        <taxon>Panagrolaimomorpha</taxon>
        <taxon>Panagrolaimoidea</taxon>
        <taxon>Panagrolaimidae</taxon>
        <taxon>Panagrolaimus</taxon>
    </lineage>
</organism>
<evidence type="ECO:0000313" key="1">
    <source>
        <dbReference type="Proteomes" id="UP000887578"/>
    </source>
</evidence>
<sequence>MPIIQAKIHHPQNENFEKVDILLDSASASTFINEKLAASLQLPVVKDNILLEISRFGDSDNLQTESKVVIFHVEAEDGELIELDAYTIPTLTQVLPKIDKDSNEKVMVLPEILISNDYYGKIVLSEELENGFTKIPSRLGPIICGTGTFVHSLSTKVMQNEEDLKATERAQNEIPKFWDTENFASDN</sequence>
<proteinExistence type="predicted"/>
<reference evidence="2" key="1">
    <citation type="submission" date="2022-11" db="UniProtKB">
        <authorList>
            <consortium name="WormBaseParasite"/>
        </authorList>
    </citation>
    <scope>IDENTIFICATION</scope>
</reference>
<evidence type="ECO:0000313" key="2">
    <source>
        <dbReference type="WBParaSite" id="PDA_v2.g23654.t1"/>
    </source>
</evidence>
<name>A0A914PXV0_9BILA</name>
<accession>A0A914PXV0</accession>
<keyword evidence="1" id="KW-1185">Reference proteome</keyword>
<dbReference type="Proteomes" id="UP000887578">
    <property type="component" value="Unplaced"/>
</dbReference>
<dbReference type="AlphaFoldDB" id="A0A914PXV0"/>
<dbReference type="WBParaSite" id="PDA_v2.g23654.t1">
    <property type="protein sequence ID" value="PDA_v2.g23654.t1"/>
    <property type="gene ID" value="PDA_v2.g23654"/>
</dbReference>